<protein>
    <submittedName>
        <fullName evidence="1">Uncharacterized protein</fullName>
    </submittedName>
</protein>
<accession>A0AAW1SL88</accession>
<gene>
    <name evidence="1" type="ORF">WJX84_004601</name>
</gene>
<organism evidence="1 2">
    <name type="scientific">Apatococcus fuscideae</name>
    <dbReference type="NCBI Taxonomy" id="2026836"/>
    <lineage>
        <taxon>Eukaryota</taxon>
        <taxon>Viridiplantae</taxon>
        <taxon>Chlorophyta</taxon>
        <taxon>core chlorophytes</taxon>
        <taxon>Trebouxiophyceae</taxon>
        <taxon>Chlorellales</taxon>
        <taxon>Chlorellaceae</taxon>
        <taxon>Apatococcus</taxon>
    </lineage>
</organism>
<sequence>MACVYCGHVPISSGKALVCQPNSSRRSRRLLSESTRTASEPWWIKWNMQSFSCYQKAPNRTRGCGSPTGDTADRLDLYEDLLSATS</sequence>
<dbReference type="AlphaFoldDB" id="A0AAW1SL88"/>
<evidence type="ECO:0000313" key="1">
    <source>
        <dbReference type="EMBL" id="KAK9847553.1"/>
    </source>
</evidence>
<comment type="caution">
    <text evidence="1">The sequence shown here is derived from an EMBL/GenBank/DDBJ whole genome shotgun (WGS) entry which is preliminary data.</text>
</comment>
<evidence type="ECO:0000313" key="2">
    <source>
        <dbReference type="Proteomes" id="UP001485043"/>
    </source>
</evidence>
<name>A0AAW1SL88_9CHLO</name>
<proteinExistence type="predicted"/>
<keyword evidence="2" id="KW-1185">Reference proteome</keyword>
<dbReference type="EMBL" id="JALJOV010001457">
    <property type="protein sequence ID" value="KAK9847553.1"/>
    <property type="molecule type" value="Genomic_DNA"/>
</dbReference>
<dbReference type="Proteomes" id="UP001485043">
    <property type="component" value="Unassembled WGS sequence"/>
</dbReference>
<reference evidence="1 2" key="1">
    <citation type="journal article" date="2024" name="Nat. Commun.">
        <title>Phylogenomics reveals the evolutionary origins of lichenization in chlorophyte algae.</title>
        <authorList>
            <person name="Puginier C."/>
            <person name="Libourel C."/>
            <person name="Otte J."/>
            <person name="Skaloud P."/>
            <person name="Haon M."/>
            <person name="Grisel S."/>
            <person name="Petersen M."/>
            <person name="Berrin J.G."/>
            <person name="Delaux P.M."/>
            <person name="Dal Grande F."/>
            <person name="Keller J."/>
        </authorList>
    </citation>
    <scope>NUCLEOTIDE SEQUENCE [LARGE SCALE GENOMIC DNA]</scope>
    <source>
        <strain evidence="1 2">SAG 2523</strain>
    </source>
</reference>